<keyword evidence="2" id="KW-1185">Reference proteome</keyword>
<dbReference type="AlphaFoldDB" id="A0A830ZAG1"/>
<evidence type="ECO:0008006" key="3">
    <source>
        <dbReference type="Google" id="ProtNLM"/>
    </source>
</evidence>
<proteinExistence type="predicted"/>
<dbReference type="Proteomes" id="UP000187148">
    <property type="component" value="Plasmid p888-76-1"/>
</dbReference>
<name>A0A830ZAG1_9ENTR</name>
<geneLocation type="plasmid" evidence="1 2">
    <name>p888-76-1</name>
</geneLocation>
<dbReference type="RefSeq" id="WP_076770359.1">
    <property type="nucleotide sequence ID" value="NZ_CP019446.1"/>
</dbReference>
<gene>
    <name evidence="1" type="ORF">BWI95_22045</name>
</gene>
<reference evidence="1 2" key="1">
    <citation type="submission" date="2017-01" db="EMBL/GenBank/DDBJ databases">
        <authorList>
            <person name="Cao J.-M."/>
        </authorList>
    </citation>
    <scope>NUCLEOTIDE SEQUENCE [LARGE SCALE GENOMIC DNA]</scope>
    <source>
        <strain evidence="1 2">888-76</strain>
        <plasmid evidence="1 2">p888-76-1</plasmid>
    </source>
</reference>
<dbReference type="PROSITE" id="PS51257">
    <property type="entry name" value="PROKAR_LIPOPROTEIN"/>
    <property type="match status" value="1"/>
</dbReference>
<dbReference type="KEGG" id="kco:BWI95_22045"/>
<dbReference type="EMBL" id="CP019446">
    <property type="protein sequence ID" value="APZ07737.1"/>
    <property type="molecule type" value="Genomic_DNA"/>
</dbReference>
<protein>
    <recommendedName>
        <fullName evidence="3">Lipoprotein</fullName>
    </recommendedName>
</protein>
<keyword evidence="1" id="KW-0614">Plasmid</keyword>
<evidence type="ECO:0000313" key="1">
    <source>
        <dbReference type="EMBL" id="APZ07737.1"/>
    </source>
</evidence>
<evidence type="ECO:0000313" key="2">
    <source>
        <dbReference type="Proteomes" id="UP000187148"/>
    </source>
</evidence>
<sequence>MKNITILSTLLISLGLSGCGMVDNAVRGDESLKEKAAFALGTTSDKITISNRKADIDSVKFNATTKGKVYQCYYTSAGISSDALCSPTDGSGLPAGSQCNALLKAAGKC</sequence>
<accession>A0A830ZAG1</accession>
<organism evidence="1 2">
    <name type="scientific">Kosakonia cowanii JCM 10956 = DSM 18146</name>
    <dbReference type="NCBI Taxonomy" id="1300165"/>
    <lineage>
        <taxon>Bacteria</taxon>
        <taxon>Pseudomonadati</taxon>
        <taxon>Pseudomonadota</taxon>
        <taxon>Gammaproteobacteria</taxon>
        <taxon>Enterobacterales</taxon>
        <taxon>Enterobacteriaceae</taxon>
        <taxon>Kosakonia</taxon>
    </lineage>
</organism>